<dbReference type="InterPro" id="IPR006483">
    <property type="entry name" value="CRISPR-assoc_Cas3_HD"/>
</dbReference>
<dbReference type="CDD" id="cd09641">
    <property type="entry name" value="Cas3''_I"/>
    <property type="match status" value="1"/>
</dbReference>
<organism evidence="12 13">
    <name type="scientific">Caballeronia glebae</name>
    <dbReference type="NCBI Taxonomy" id="1777143"/>
    <lineage>
        <taxon>Bacteria</taxon>
        <taxon>Pseudomonadati</taxon>
        <taxon>Pseudomonadota</taxon>
        <taxon>Betaproteobacteria</taxon>
        <taxon>Burkholderiales</taxon>
        <taxon>Burkholderiaceae</taxon>
        <taxon>Caballeronia</taxon>
    </lineage>
</organism>
<dbReference type="CDD" id="cd17930">
    <property type="entry name" value="DEXHc_cas3"/>
    <property type="match status" value="1"/>
</dbReference>
<evidence type="ECO:0000313" key="13">
    <source>
        <dbReference type="Proteomes" id="UP000054596"/>
    </source>
</evidence>
<dbReference type="Pfam" id="PF00270">
    <property type="entry name" value="DEAD"/>
    <property type="match status" value="1"/>
</dbReference>
<sequence>MDTKAEANQTDTFIAWGKRPRDGDEHSPFHPLCDHMLDVAACFLAIAECGRIRDALIHTAGRALTGQDIERLAALVYLHDFGKANSGFQAKRWKASAPREWPQKAGHGVEAVFAFGLEEELLAGLPIEAMLKWDGGVDDLLRASLGHHGRPVQDRRGVDPLIWRPVRDASGRELYSPANTLKQIGDALRQHFPLAFEPGGEPLPSTPAFVHLFAGLVQLADWLGSDVRFFEFSEPGSARTLKDARDRASKAVGAIGLDTSALRAQLIRDGFSFQSTFGVKAPHPAQSALGEEGLGPLLILESETGSGKTEAALWRFAKLFEAGKVDSLYFALPTRVAAAQVYERVRKFVGRLWPANAPVVVRALPGYESADGNEKSALPDFQVLWSDLPGDEKAHQRWAAESPKRFLAATIAVGTIDQALLAALKVRHAHLRHATLCRSLLVVDEVHASDAYMSQVLEQLLKAHCATGGHALLLSATLGSSQRVRFQRIASAGEQVAASDIEEALEWPYPALTSGRTVRALPASGASKIVHWQTLNAIDDHERVARLAFDAAQEGARVLIVRNTVPAAIATQKAVEALVDASGDRAWLFDLDGVPTLHHSRFSRQDRPRLDAKVEERVGKVRNGMRACIVVGTQTLEQSLDIDADLLITDICPMDVLLQRIGRLHRHERNADERPKGFHEARAWVLIPANGSFDDCLKAPRNGLGRLKGGGGVYPDLRMIEATRRLIREQSSRVIPLENRALVERATHPDCLHSIQRELGASWEQLAQQLEGGTSAKRSIAQLQTLLYDEGFEGLAFPDGDERIATRLGAADRLVEFDPPERGPFGSDVRQIAIRFHMLPSGLDPDATPTSIVRHDGGFEFALGAARYSYSRFGIEKIRLNNS</sequence>
<keyword evidence="3" id="KW-0540">Nuclease</keyword>
<dbReference type="PROSITE" id="PS51192">
    <property type="entry name" value="HELICASE_ATP_BIND_1"/>
    <property type="match status" value="1"/>
</dbReference>
<keyword evidence="13" id="KW-1185">Reference proteome</keyword>
<comment type="similarity">
    <text evidence="1">In the N-terminal section; belongs to the CRISPR-associated nuclease Cas3-HD family.</text>
</comment>
<feature type="domain" description="HD Cas3-type" evidence="11">
    <location>
        <begin position="25"/>
        <end position="223"/>
    </location>
</feature>
<dbReference type="GO" id="GO:0003723">
    <property type="term" value="F:RNA binding"/>
    <property type="evidence" value="ECO:0007669"/>
    <property type="project" value="TreeGrafter"/>
</dbReference>
<dbReference type="Proteomes" id="UP000054596">
    <property type="component" value="Unassembled WGS sequence"/>
</dbReference>
<dbReference type="PANTHER" id="PTHR47963">
    <property type="entry name" value="DEAD-BOX ATP-DEPENDENT RNA HELICASE 47, MITOCHONDRIAL"/>
    <property type="match status" value="1"/>
</dbReference>
<evidence type="ECO:0000259" key="11">
    <source>
        <dbReference type="PROSITE" id="PS51643"/>
    </source>
</evidence>
<keyword evidence="9" id="KW-0051">Antiviral defense</keyword>
<evidence type="ECO:0000256" key="1">
    <source>
        <dbReference type="ARBA" id="ARBA00006847"/>
    </source>
</evidence>
<dbReference type="SMART" id="SM00487">
    <property type="entry name" value="DEXDc"/>
    <property type="match status" value="1"/>
</dbReference>
<evidence type="ECO:0000256" key="9">
    <source>
        <dbReference type="ARBA" id="ARBA00023118"/>
    </source>
</evidence>
<keyword evidence="5" id="KW-0547">Nucleotide-binding</keyword>
<keyword evidence="8" id="KW-0067">ATP-binding</keyword>
<dbReference type="STRING" id="1777143.AWB82_02235"/>
<evidence type="ECO:0000256" key="5">
    <source>
        <dbReference type="ARBA" id="ARBA00022741"/>
    </source>
</evidence>
<dbReference type="AlphaFoldDB" id="A0A158AF03"/>
<dbReference type="RefSeq" id="WP_086967176.1">
    <property type="nucleotide sequence ID" value="NZ_FCOJ02000012.1"/>
</dbReference>
<keyword evidence="6 12" id="KW-0378">Hydrolase</keyword>
<dbReference type="InterPro" id="IPR054712">
    <property type="entry name" value="Cas3-like_dom"/>
</dbReference>
<dbReference type="NCBIfam" id="TIGR01596">
    <property type="entry name" value="cas3_HD"/>
    <property type="match status" value="1"/>
</dbReference>
<dbReference type="EMBL" id="FCOJ02000012">
    <property type="protein sequence ID" value="SAK56368.1"/>
    <property type="molecule type" value="Genomic_DNA"/>
</dbReference>
<keyword evidence="12" id="KW-0255">Endonuclease</keyword>
<dbReference type="Gene3D" id="3.40.50.300">
    <property type="entry name" value="P-loop containing nucleotide triphosphate hydrolases"/>
    <property type="match status" value="2"/>
</dbReference>
<dbReference type="GO" id="GO:0016787">
    <property type="term" value="F:hydrolase activity"/>
    <property type="evidence" value="ECO:0007669"/>
    <property type="project" value="UniProtKB-KW"/>
</dbReference>
<dbReference type="PANTHER" id="PTHR47963:SF9">
    <property type="entry name" value="CRISPR-ASSOCIATED ENDONUCLEASE_HELICASE CAS3"/>
    <property type="match status" value="1"/>
</dbReference>
<dbReference type="GO" id="GO:0046872">
    <property type="term" value="F:metal ion binding"/>
    <property type="evidence" value="ECO:0007669"/>
    <property type="project" value="UniProtKB-KW"/>
</dbReference>
<name>A0A158AF03_9BURK</name>
<feature type="domain" description="Helicase ATP-binding" evidence="10">
    <location>
        <begin position="289"/>
        <end position="496"/>
    </location>
</feature>
<evidence type="ECO:0000256" key="6">
    <source>
        <dbReference type="ARBA" id="ARBA00022801"/>
    </source>
</evidence>
<protein>
    <submittedName>
        <fullName evidence="12">CRISPR-associated endonuclease/helicase Cas3</fullName>
        <ecNumber evidence="12">3.1.-.-</ecNumber>
    </submittedName>
</protein>
<gene>
    <name evidence="12" type="primary">ygcB</name>
    <name evidence="12" type="ORF">AWB82_02235</name>
</gene>
<dbReference type="EC" id="3.1.-.-" evidence="12"/>
<dbReference type="InterPro" id="IPR038257">
    <property type="entry name" value="CRISPR-assoc_Cas3_HD_sf"/>
</dbReference>
<evidence type="ECO:0000256" key="8">
    <source>
        <dbReference type="ARBA" id="ARBA00022840"/>
    </source>
</evidence>
<reference evidence="12" key="1">
    <citation type="submission" date="2016-01" db="EMBL/GenBank/DDBJ databases">
        <authorList>
            <person name="Peeters C."/>
        </authorList>
    </citation>
    <scope>NUCLEOTIDE SEQUENCE [LARGE SCALE GENOMIC DNA]</scope>
    <source>
        <strain evidence="12">LMG 29325</strain>
    </source>
</reference>
<dbReference type="Pfam" id="PF18019">
    <property type="entry name" value="Cas3_HD"/>
    <property type="match status" value="1"/>
</dbReference>
<keyword evidence="7" id="KW-0347">Helicase</keyword>
<dbReference type="InterPro" id="IPR011545">
    <property type="entry name" value="DEAD/DEAH_box_helicase_dom"/>
</dbReference>
<comment type="caution">
    <text evidence="12">The sequence shown here is derived from an EMBL/GenBank/DDBJ whole genome shotgun (WGS) entry which is preliminary data.</text>
</comment>
<comment type="similarity">
    <text evidence="2">In the central section; belongs to the CRISPR-associated helicase Cas3 family.</text>
</comment>
<evidence type="ECO:0000313" key="12">
    <source>
        <dbReference type="EMBL" id="SAK56368.1"/>
    </source>
</evidence>
<evidence type="ECO:0000256" key="3">
    <source>
        <dbReference type="ARBA" id="ARBA00022722"/>
    </source>
</evidence>
<dbReference type="GO" id="GO:0004519">
    <property type="term" value="F:endonuclease activity"/>
    <property type="evidence" value="ECO:0007669"/>
    <property type="project" value="UniProtKB-KW"/>
</dbReference>
<dbReference type="GO" id="GO:0005524">
    <property type="term" value="F:ATP binding"/>
    <property type="evidence" value="ECO:0007669"/>
    <property type="project" value="UniProtKB-KW"/>
</dbReference>
<dbReference type="OrthoDB" id="9810236at2"/>
<dbReference type="NCBIfam" id="TIGR01587">
    <property type="entry name" value="cas3_core"/>
    <property type="match status" value="1"/>
</dbReference>
<evidence type="ECO:0000256" key="2">
    <source>
        <dbReference type="ARBA" id="ARBA00009046"/>
    </source>
</evidence>
<dbReference type="InterPro" id="IPR050547">
    <property type="entry name" value="DEAD_box_RNA_helicases"/>
</dbReference>
<dbReference type="InterPro" id="IPR014001">
    <property type="entry name" value="Helicase_ATP-bd"/>
</dbReference>
<dbReference type="InterPro" id="IPR006474">
    <property type="entry name" value="Helicase_Cas3_CRISPR-ass_core"/>
</dbReference>
<dbReference type="Pfam" id="PF22590">
    <property type="entry name" value="Cas3-like_C_2"/>
    <property type="match status" value="1"/>
</dbReference>
<dbReference type="PROSITE" id="PS51643">
    <property type="entry name" value="HD_CAS3"/>
    <property type="match status" value="1"/>
</dbReference>
<dbReference type="SUPFAM" id="SSF52540">
    <property type="entry name" value="P-loop containing nucleoside triphosphate hydrolases"/>
    <property type="match status" value="1"/>
</dbReference>
<proteinExistence type="inferred from homology"/>
<evidence type="ECO:0000259" key="10">
    <source>
        <dbReference type="PROSITE" id="PS51192"/>
    </source>
</evidence>
<dbReference type="Gene3D" id="1.10.3210.30">
    <property type="match status" value="1"/>
</dbReference>
<keyword evidence="4" id="KW-0479">Metal-binding</keyword>
<evidence type="ECO:0000256" key="4">
    <source>
        <dbReference type="ARBA" id="ARBA00022723"/>
    </source>
</evidence>
<evidence type="ECO:0000256" key="7">
    <source>
        <dbReference type="ARBA" id="ARBA00022806"/>
    </source>
</evidence>
<dbReference type="GO" id="GO:0003724">
    <property type="term" value="F:RNA helicase activity"/>
    <property type="evidence" value="ECO:0007669"/>
    <property type="project" value="TreeGrafter"/>
</dbReference>
<dbReference type="GO" id="GO:0051607">
    <property type="term" value="P:defense response to virus"/>
    <property type="evidence" value="ECO:0007669"/>
    <property type="project" value="UniProtKB-KW"/>
</dbReference>
<accession>A0A158AF03</accession>
<dbReference type="InterPro" id="IPR027417">
    <property type="entry name" value="P-loop_NTPase"/>
</dbReference>